<dbReference type="Gene3D" id="3.90.1590.10">
    <property type="entry name" value="glutathione-dependent formaldehyde- activating enzyme (gfa)"/>
    <property type="match status" value="1"/>
</dbReference>
<keyword evidence="4" id="KW-0456">Lyase</keyword>
<dbReference type="RefSeq" id="WP_130161145.1">
    <property type="nucleotide sequence ID" value="NZ_SGIM01000002.1"/>
</dbReference>
<evidence type="ECO:0000313" key="6">
    <source>
        <dbReference type="EMBL" id="RZF55803.1"/>
    </source>
</evidence>
<evidence type="ECO:0000256" key="3">
    <source>
        <dbReference type="ARBA" id="ARBA00022833"/>
    </source>
</evidence>
<dbReference type="Proteomes" id="UP000292110">
    <property type="component" value="Unassembled WGS sequence"/>
</dbReference>
<name>A0A4Q6XIR7_9GAMM</name>
<evidence type="ECO:0000313" key="7">
    <source>
        <dbReference type="Proteomes" id="UP000292110"/>
    </source>
</evidence>
<accession>A0A4Q6XIR7</accession>
<keyword evidence="3" id="KW-0862">Zinc</keyword>
<dbReference type="GO" id="GO:0046872">
    <property type="term" value="F:metal ion binding"/>
    <property type="evidence" value="ECO:0007669"/>
    <property type="project" value="UniProtKB-KW"/>
</dbReference>
<dbReference type="SUPFAM" id="SSF51316">
    <property type="entry name" value="Mss4-like"/>
    <property type="match status" value="1"/>
</dbReference>
<evidence type="ECO:0000256" key="2">
    <source>
        <dbReference type="ARBA" id="ARBA00022723"/>
    </source>
</evidence>
<dbReference type="PANTHER" id="PTHR33337">
    <property type="entry name" value="GFA DOMAIN-CONTAINING PROTEIN"/>
    <property type="match status" value="1"/>
</dbReference>
<keyword evidence="2" id="KW-0479">Metal-binding</keyword>
<reference evidence="6 7" key="1">
    <citation type="submission" date="2019-02" db="EMBL/GenBank/DDBJ databases">
        <title>The draft genome of Acinetobacter halotolerans strain JCM 31009.</title>
        <authorList>
            <person name="Qin J."/>
            <person name="Feng Y."/>
            <person name="Nemec A."/>
            <person name="Zong Z."/>
        </authorList>
    </citation>
    <scope>NUCLEOTIDE SEQUENCE [LARGE SCALE GENOMIC DNA]</scope>
    <source>
        <strain evidence="6 7">JCM 31009</strain>
    </source>
</reference>
<gene>
    <name evidence="6" type="ORF">EXE30_03060</name>
</gene>
<dbReference type="AlphaFoldDB" id="A0A4Q6XIR7"/>
<proteinExistence type="inferred from homology"/>
<feature type="domain" description="CENP-V/GFA" evidence="5">
    <location>
        <begin position="1"/>
        <end position="108"/>
    </location>
</feature>
<comment type="similarity">
    <text evidence="1">Belongs to the Gfa family.</text>
</comment>
<dbReference type="PANTHER" id="PTHR33337:SF40">
    <property type="entry name" value="CENP-V_GFA DOMAIN-CONTAINING PROTEIN-RELATED"/>
    <property type="match status" value="1"/>
</dbReference>
<keyword evidence="7" id="KW-1185">Reference proteome</keyword>
<comment type="caution">
    <text evidence="6">The sequence shown here is derived from an EMBL/GenBank/DDBJ whole genome shotgun (WGS) entry which is preliminary data.</text>
</comment>
<dbReference type="GO" id="GO:0016846">
    <property type="term" value="F:carbon-sulfur lyase activity"/>
    <property type="evidence" value="ECO:0007669"/>
    <property type="project" value="InterPro"/>
</dbReference>
<dbReference type="EMBL" id="SGIM01000002">
    <property type="protein sequence ID" value="RZF55803.1"/>
    <property type="molecule type" value="Genomic_DNA"/>
</dbReference>
<sequence>MNGQCVCGETIFEVELKNHDVHVCHCSICRRQTSGVIMTIDVEQGSLKFLKQDHLSVYNSSAWGERGFCNVCGTTLFWRTKDQNYCNINVFSLNEQPKDLNLDMEIYIDCKPEFYAFENSTKKLTEADVVALFNAESSDQN</sequence>
<dbReference type="Pfam" id="PF04828">
    <property type="entry name" value="GFA"/>
    <property type="match status" value="1"/>
</dbReference>
<dbReference type="PROSITE" id="PS51891">
    <property type="entry name" value="CENP_V_GFA"/>
    <property type="match status" value="1"/>
</dbReference>
<evidence type="ECO:0000256" key="1">
    <source>
        <dbReference type="ARBA" id="ARBA00005495"/>
    </source>
</evidence>
<evidence type="ECO:0000259" key="5">
    <source>
        <dbReference type="PROSITE" id="PS51891"/>
    </source>
</evidence>
<dbReference type="InterPro" id="IPR006913">
    <property type="entry name" value="CENP-V/GFA"/>
</dbReference>
<protein>
    <submittedName>
        <fullName evidence="6">GFA family protein</fullName>
    </submittedName>
</protein>
<dbReference type="InterPro" id="IPR011057">
    <property type="entry name" value="Mss4-like_sf"/>
</dbReference>
<evidence type="ECO:0000256" key="4">
    <source>
        <dbReference type="ARBA" id="ARBA00023239"/>
    </source>
</evidence>
<organism evidence="6 7">
    <name type="scientific">Acinetobacter halotolerans</name>
    <dbReference type="NCBI Taxonomy" id="1752076"/>
    <lineage>
        <taxon>Bacteria</taxon>
        <taxon>Pseudomonadati</taxon>
        <taxon>Pseudomonadota</taxon>
        <taxon>Gammaproteobacteria</taxon>
        <taxon>Moraxellales</taxon>
        <taxon>Moraxellaceae</taxon>
        <taxon>Acinetobacter</taxon>
    </lineage>
</organism>